<dbReference type="OrthoDB" id="6478931at2759"/>
<proteinExistence type="predicted"/>
<comment type="caution">
    <text evidence="2">The sequence shown here is derived from an EMBL/GenBank/DDBJ whole genome shotgun (WGS) entry which is preliminary data.</text>
</comment>
<organism evidence="2 3">
    <name type="scientific">Hypsibius exemplaris</name>
    <name type="common">Freshwater tardigrade</name>
    <dbReference type="NCBI Taxonomy" id="2072580"/>
    <lineage>
        <taxon>Eukaryota</taxon>
        <taxon>Metazoa</taxon>
        <taxon>Ecdysozoa</taxon>
        <taxon>Tardigrada</taxon>
        <taxon>Eutardigrada</taxon>
        <taxon>Parachela</taxon>
        <taxon>Hypsibioidea</taxon>
        <taxon>Hypsibiidae</taxon>
        <taxon>Hypsibius</taxon>
    </lineage>
</organism>
<keyword evidence="3" id="KW-1185">Reference proteome</keyword>
<keyword evidence="1" id="KW-0472">Membrane</keyword>
<gene>
    <name evidence="2" type="ORF">BV898_20096</name>
</gene>
<sequence>KIHNYLKVTRVNALSMELFLSELTSESVGITAWAFAVITKEFIATVVGLAVSYIIVLVEFRHLAEVLHVTNRISEMLANSSAALD</sequence>
<evidence type="ECO:0000256" key="1">
    <source>
        <dbReference type="SAM" id="Phobius"/>
    </source>
</evidence>
<evidence type="ECO:0000313" key="2">
    <source>
        <dbReference type="EMBL" id="OWA55708.1"/>
    </source>
</evidence>
<name>A0A9X6NMN6_HYPEX</name>
<dbReference type="EMBL" id="MTYJ01001319">
    <property type="protein sequence ID" value="OWA55708.1"/>
    <property type="molecule type" value="Genomic_DNA"/>
</dbReference>
<feature type="non-terminal residue" evidence="2">
    <location>
        <position position="1"/>
    </location>
</feature>
<dbReference type="Proteomes" id="UP000192578">
    <property type="component" value="Unassembled WGS sequence"/>
</dbReference>
<protein>
    <submittedName>
        <fullName evidence="2">Uncharacterized protein</fullName>
    </submittedName>
</protein>
<keyword evidence="1" id="KW-0812">Transmembrane</keyword>
<evidence type="ECO:0000313" key="3">
    <source>
        <dbReference type="Proteomes" id="UP000192578"/>
    </source>
</evidence>
<feature type="transmembrane region" description="Helical" evidence="1">
    <location>
        <begin position="30"/>
        <end position="58"/>
    </location>
</feature>
<keyword evidence="1" id="KW-1133">Transmembrane helix</keyword>
<reference evidence="3" key="1">
    <citation type="submission" date="2017-01" db="EMBL/GenBank/DDBJ databases">
        <title>Comparative genomics of anhydrobiosis in the tardigrade Hypsibius dujardini.</title>
        <authorList>
            <person name="Yoshida Y."/>
            <person name="Koutsovoulos G."/>
            <person name="Laetsch D."/>
            <person name="Stevens L."/>
            <person name="Kumar S."/>
            <person name="Horikawa D."/>
            <person name="Ishino K."/>
            <person name="Komine S."/>
            <person name="Tomita M."/>
            <person name="Blaxter M."/>
            <person name="Arakawa K."/>
        </authorList>
    </citation>
    <scope>NUCLEOTIDE SEQUENCE [LARGE SCALE GENOMIC DNA]</scope>
    <source>
        <strain evidence="3">Z151</strain>
    </source>
</reference>
<dbReference type="AlphaFoldDB" id="A0A9X6NMN6"/>
<accession>A0A9X6NMN6</accession>